<dbReference type="GO" id="GO:0006508">
    <property type="term" value="P:proteolysis"/>
    <property type="evidence" value="ECO:0007669"/>
    <property type="project" value="UniProtKB-KW"/>
</dbReference>
<dbReference type="GO" id="GO:0016805">
    <property type="term" value="F:dipeptidase activity"/>
    <property type="evidence" value="ECO:0007669"/>
    <property type="project" value="UniProtKB-KW"/>
</dbReference>
<keyword evidence="1" id="KW-0645">Protease</keyword>
<dbReference type="EMBL" id="CP027805">
    <property type="protein sequence ID" value="AWD62040.1"/>
    <property type="molecule type" value="Genomic_DNA"/>
</dbReference>
<name>A0A2S1EPZ0_LIMRT</name>
<dbReference type="EC" id="3.4.-.-" evidence="1"/>
<evidence type="ECO:0000313" key="2">
    <source>
        <dbReference type="EMBL" id="AWD62040.1"/>
    </source>
</evidence>
<dbReference type="AlphaFoldDB" id="A0A2S1EPZ0"/>
<dbReference type="GO" id="GO:0070004">
    <property type="term" value="F:cysteine-type exopeptidase activity"/>
    <property type="evidence" value="ECO:0007669"/>
    <property type="project" value="InterPro"/>
</dbReference>
<protein>
    <recommendedName>
        <fullName evidence="1">Dipeptidase</fullName>
        <ecNumber evidence="1">3.4.-.-</ecNumber>
    </recommendedName>
</protein>
<keyword evidence="1" id="KW-0378">Hydrolase</keyword>
<comment type="similarity">
    <text evidence="1">Belongs to the peptidase C69 family.</text>
</comment>
<dbReference type="Pfam" id="PF03577">
    <property type="entry name" value="Peptidase_C69"/>
    <property type="match status" value="1"/>
</dbReference>
<dbReference type="InterPro" id="IPR005322">
    <property type="entry name" value="Peptidase_C69"/>
</dbReference>
<comment type="catalytic activity">
    <reaction evidence="1">
        <text>an L-aminoacyl-L-amino acid + H2O = 2 an L-alpha-amino acid</text>
        <dbReference type="Rhea" id="RHEA:48940"/>
        <dbReference type="ChEBI" id="CHEBI:15377"/>
        <dbReference type="ChEBI" id="CHEBI:59869"/>
        <dbReference type="ChEBI" id="CHEBI:77460"/>
    </reaction>
</comment>
<organism evidence="2 3">
    <name type="scientific">Limosilactobacillus reuteri</name>
    <name type="common">Lactobacillus reuteri</name>
    <dbReference type="NCBI Taxonomy" id="1598"/>
    <lineage>
        <taxon>Bacteria</taxon>
        <taxon>Bacillati</taxon>
        <taxon>Bacillota</taxon>
        <taxon>Bacilli</taxon>
        <taxon>Lactobacillales</taxon>
        <taxon>Lactobacillaceae</taxon>
        <taxon>Limosilactobacillus</taxon>
    </lineage>
</organism>
<gene>
    <name evidence="2" type="primary">pepD</name>
    <name evidence="2" type="ORF">LWHH1689_0716</name>
</gene>
<dbReference type="Proteomes" id="UP000244369">
    <property type="component" value="Chromosome"/>
</dbReference>
<keyword evidence="1" id="KW-0224">Dipeptidase</keyword>
<evidence type="ECO:0000313" key="3">
    <source>
        <dbReference type="Proteomes" id="UP000244369"/>
    </source>
</evidence>
<proteinExistence type="inferred from homology"/>
<sequence length="42" mass="4707">MQHTCTMFLAGKNATIDGSTIVCREEDYGNAFDPQRFVLGRL</sequence>
<evidence type="ECO:0000256" key="1">
    <source>
        <dbReference type="RuleBase" id="RU364089"/>
    </source>
</evidence>
<accession>A0A2S1EPZ0</accession>
<reference evidence="2 3" key="1">
    <citation type="submission" date="2018-03" db="EMBL/GenBank/DDBJ databases">
        <title>Complete Genome Sequence of the Chinese traditional Highland Barley wine Isolate Lactobacillus reuteri WHH1689.</title>
        <authorList>
            <person name="Chen S."/>
            <person name="Chen L."/>
            <person name="Chen L."/>
            <person name="Li Y."/>
        </authorList>
    </citation>
    <scope>NUCLEOTIDE SEQUENCE [LARGE SCALE GENOMIC DNA]</scope>
    <source>
        <strain evidence="2 3">WHH1689</strain>
    </source>
</reference>